<dbReference type="Pfam" id="PF07366">
    <property type="entry name" value="SnoaL"/>
    <property type="match status" value="1"/>
</dbReference>
<dbReference type="SUPFAM" id="SSF54427">
    <property type="entry name" value="NTF2-like"/>
    <property type="match status" value="1"/>
</dbReference>
<gene>
    <name evidence="1" type="ORF">LPU83_1928</name>
</gene>
<evidence type="ECO:0000313" key="2">
    <source>
        <dbReference type="Proteomes" id="UP000019443"/>
    </source>
</evidence>
<reference evidence="1" key="1">
    <citation type="submission" date="2013-11" db="EMBL/GenBank/DDBJ databases">
        <title>Draft genome sequence of the broad-host-range Rhizobium sp. LPU83 strain, a member of the low-genetic diversity Oregon-like Rhizobium sp. group.</title>
        <authorList>
            <person name="Wibberg D."/>
            <person name="Puehler A."/>
            <person name="Schlueter A."/>
        </authorList>
    </citation>
    <scope>NUCLEOTIDE SEQUENCE [LARGE SCALE GENOMIC DNA]</scope>
    <source>
        <strain evidence="1">LPU83</strain>
    </source>
</reference>
<protein>
    <submittedName>
        <fullName evidence="1">Conserved protein</fullName>
    </submittedName>
</protein>
<dbReference type="Proteomes" id="UP000019443">
    <property type="component" value="Chromosome"/>
</dbReference>
<dbReference type="EMBL" id="HG916852">
    <property type="protein sequence ID" value="CDM57589.1"/>
    <property type="molecule type" value="Genomic_DNA"/>
</dbReference>
<dbReference type="HOGENOM" id="CLU_100997_5_3_5"/>
<dbReference type="Gene3D" id="3.10.450.50">
    <property type="match status" value="1"/>
</dbReference>
<organism evidence="1 2">
    <name type="scientific">Rhizobium favelukesii</name>
    <dbReference type="NCBI Taxonomy" id="348824"/>
    <lineage>
        <taxon>Bacteria</taxon>
        <taxon>Pseudomonadati</taxon>
        <taxon>Pseudomonadota</taxon>
        <taxon>Alphaproteobacteria</taxon>
        <taxon>Hyphomicrobiales</taxon>
        <taxon>Rhizobiaceae</taxon>
        <taxon>Rhizobium/Agrobacterium group</taxon>
        <taxon>Rhizobium</taxon>
    </lineage>
</organism>
<name>W6R9J1_9HYPH</name>
<dbReference type="InterPro" id="IPR032710">
    <property type="entry name" value="NTF2-like_dom_sf"/>
</dbReference>
<keyword evidence="2" id="KW-1185">Reference proteome</keyword>
<proteinExistence type="predicted"/>
<evidence type="ECO:0000313" key="1">
    <source>
        <dbReference type="EMBL" id="CDM57589.1"/>
    </source>
</evidence>
<dbReference type="PATRIC" id="fig|348824.6.peg.2077"/>
<accession>W6R9J1</accession>
<dbReference type="eggNOG" id="COG5485">
    <property type="taxonomic scope" value="Bacteria"/>
</dbReference>
<dbReference type="KEGG" id="rhl:LPU83_1928"/>
<dbReference type="GO" id="GO:0030638">
    <property type="term" value="P:polyketide metabolic process"/>
    <property type="evidence" value="ECO:0007669"/>
    <property type="project" value="InterPro"/>
</dbReference>
<sequence>MGHRLDRWSAGPTMTTTLRDIYQSYLCCLNRQAWNELGKFVCEDAEHNGRPFGLEGYRAMLIKDYQDIPDLHFNADTIVSEPPMIAARLTFNCSPKGEFLGLLLNGRTVSFAENVIYEFEGTKIRRVWSALDKQAIERQLAVSTGK</sequence>
<dbReference type="AlphaFoldDB" id="W6R9J1"/>
<dbReference type="InterPro" id="IPR009959">
    <property type="entry name" value="Cyclase_SnoaL-like"/>
</dbReference>